<reference evidence="1 2" key="2">
    <citation type="journal article" date="2016" name="Int. J. Syst. Evol. Microbiol.">
        <title>Paenibacillus bovis sp. nov., isolated from raw yak (Bos grunniens) milk.</title>
        <authorList>
            <person name="Gao C."/>
            <person name="Han J."/>
            <person name="Liu Z."/>
            <person name="Xu X."/>
            <person name="Hang F."/>
            <person name="Wu Z."/>
        </authorList>
    </citation>
    <scope>NUCLEOTIDE SEQUENCE [LARGE SCALE GENOMIC DNA]</scope>
    <source>
        <strain evidence="1 2">BD3526</strain>
    </source>
</reference>
<reference evidence="2" key="1">
    <citation type="submission" date="2015-10" db="EMBL/GenBank/DDBJ databases">
        <title>Genome of Paenibacillus bovis sp. nov.</title>
        <authorList>
            <person name="Wu Z."/>
            <person name="Gao C."/>
            <person name="Liu Z."/>
            <person name="Zheng H."/>
        </authorList>
    </citation>
    <scope>NUCLEOTIDE SEQUENCE [LARGE SCALE GENOMIC DNA]</scope>
    <source>
        <strain evidence="2">BD3526</strain>
    </source>
</reference>
<organism evidence="1 2">
    <name type="scientific">Paenibacillus bovis</name>
    <dbReference type="NCBI Taxonomy" id="1616788"/>
    <lineage>
        <taxon>Bacteria</taxon>
        <taxon>Bacillati</taxon>
        <taxon>Bacillota</taxon>
        <taxon>Bacilli</taxon>
        <taxon>Bacillales</taxon>
        <taxon>Paenibacillaceae</taxon>
        <taxon>Paenibacillus</taxon>
    </lineage>
</organism>
<dbReference type="STRING" id="1616788.AR543_08815"/>
<name>A0A172ZEY9_9BACL</name>
<proteinExistence type="predicted"/>
<protein>
    <submittedName>
        <fullName evidence="1">Uncharacterized protein</fullName>
    </submittedName>
</protein>
<gene>
    <name evidence="1" type="ORF">AR543_08815</name>
</gene>
<accession>A0A172ZEY9</accession>
<dbReference type="AlphaFoldDB" id="A0A172ZEY9"/>
<evidence type="ECO:0000313" key="1">
    <source>
        <dbReference type="EMBL" id="ANF96089.1"/>
    </source>
</evidence>
<dbReference type="Proteomes" id="UP000078148">
    <property type="component" value="Chromosome"/>
</dbReference>
<dbReference type="RefSeq" id="WP_060533636.1">
    <property type="nucleotide sequence ID" value="NZ_CP013023.1"/>
</dbReference>
<dbReference type="EMBL" id="CP013023">
    <property type="protein sequence ID" value="ANF96089.1"/>
    <property type="molecule type" value="Genomic_DNA"/>
</dbReference>
<dbReference type="KEGG" id="pbv:AR543_08815"/>
<dbReference type="OrthoDB" id="6903468at2"/>
<evidence type="ECO:0000313" key="2">
    <source>
        <dbReference type="Proteomes" id="UP000078148"/>
    </source>
</evidence>
<sequence length="123" mass="14300">MEKTTIHQLQSRLQNGSLLSSDMWEQLDIERYLEYRDSADFDTAWIQAYQQLRREGLNPAEEEQVREWSRQAFDQVIRASGSSELAAYVSDDMDLVFCAHLLGLENEFIQELAGHYEQGELPV</sequence>
<keyword evidence="2" id="KW-1185">Reference proteome</keyword>